<evidence type="ECO:0000256" key="1">
    <source>
        <dbReference type="ARBA" id="ARBA00010080"/>
    </source>
</evidence>
<protein>
    <recommendedName>
        <fullName evidence="2">CCR4-NOT transcription complex subunit 10</fullName>
    </recommendedName>
</protein>
<dbReference type="InterPro" id="IPR039740">
    <property type="entry name" value="CNOT10"/>
</dbReference>
<evidence type="ECO:0000313" key="4">
    <source>
        <dbReference type="Proteomes" id="UP000037510"/>
    </source>
</evidence>
<dbReference type="PANTHER" id="PTHR12979">
    <property type="entry name" value="CCR4-NOT TRANSCRIPTION COMPLEX SUBUNIT 10"/>
    <property type="match status" value="1"/>
</dbReference>
<keyword evidence="2" id="KW-0804">Transcription</keyword>
<dbReference type="Proteomes" id="UP000037510">
    <property type="component" value="Unassembled WGS sequence"/>
</dbReference>
<keyword evidence="2" id="KW-0539">Nucleus</keyword>
<comment type="subcellular location">
    <subcellularLocation>
        <location evidence="2">Cytoplasm</location>
    </subcellularLocation>
    <subcellularLocation>
        <location evidence="2">Nucleus</location>
    </subcellularLocation>
</comment>
<sequence length="609" mass="69395">MMAIGSKHGTRHRAKPERTLQMVQSERVDNGFGCATNSNLTMANTKDREEPAALAQQCFLKKDYASALHHIKELEGLVGTNNKRVQHNKAVVEFFLEDMKNVSKFKKAIAQQTGQSFPDIELKDSLSPFVVYNYAVVLYHSRYYYQCVVILEKLLTTKNIKDPRLFQQVVLLLLEATLCRRTFDKSLEIAKNHGDKVKTNPEISDLYERLVSRARLMVGQKDKLNLKPETIENVFVLAQQIYLSDDVKEAANMLGKYRTMKFNYDLKTQGEDIWAALNNNLGVIYLSIKKPFLASKYFQHAVKEQFRALESQESDRLIVCKDRPMYIYNLGLALLAANNCEGAFECFVEAARHYPNNPQIWIHLAECCIKKCCSDEATQYTMKKLGSGSHTRILLSKESKEHYSHSPVESFAMPALSLEFAVLCLRNAEFLLTYQDPPADVNAPIIQAPPGPPITWKQRCDLKNSTYVLQSYVLLHLQDPLQALICANELLSQTDASNAHKAWAHIYAAEALINLDRITDAVEHLHPRMIHDLVSVLPYQTRDMITMSVWAKAAVFHILRGDLVEARKILLQINSPKVLPLQMYLEICTGNIDNCQTILRKLRMNNQSQ</sequence>
<dbReference type="GO" id="GO:0031047">
    <property type="term" value="P:regulatory ncRNA-mediated gene silencing"/>
    <property type="evidence" value="ECO:0007669"/>
    <property type="project" value="UniProtKB-UniRule"/>
</dbReference>
<dbReference type="GO" id="GO:0006402">
    <property type="term" value="P:mRNA catabolic process"/>
    <property type="evidence" value="ECO:0007669"/>
    <property type="project" value="TreeGrafter"/>
</dbReference>
<dbReference type="GO" id="GO:0017148">
    <property type="term" value="P:negative regulation of translation"/>
    <property type="evidence" value="ECO:0007669"/>
    <property type="project" value="TreeGrafter"/>
</dbReference>
<dbReference type="PANTHER" id="PTHR12979:SF5">
    <property type="entry name" value="CCR4-NOT TRANSCRIPTION COMPLEX SUBUNIT 10"/>
    <property type="match status" value="1"/>
</dbReference>
<dbReference type="GO" id="GO:0005737">
    <property type="term" value="C:cytoplasm"/>
    <property type="evidence" value="ECO:0007669"/>
    <property type="project" value="UniProtKB-SubCell"/>
</dbReference>
<dbReference type="AlphaFoldDB" id="A0A0L7KZ21"/>
<evidence type="ECO:0000313" key="3">
    <source>
        <dbReference type="EMBL" id="KOB68400.1"/>
    </source>
</evidence>
<gene>
    <name evidence="3" type="ORF">OBRU01_18346</name>
</gene>
<keyword evidence="2" id="KW-0810">Translation regulation</keyword>
<dbReference type="STRING" id="104452.A0A0L7KZ21"/>
<comment type="function">
    <text evidence="2">Component of the CCR4-NOT complex which is one of the major cellular mRNA deadenylases and is linked to various cellular processes including bulk mRNA degradation, miRNA-mediated repression, translational repression during translational initiation and general transcription regulation.</text>
</comment>
<dbReference type="InterPro" id="IPR011990">
    <property type="entry name" value="TPR-like_helical_dom_sf"/>
</dbReference>
<dbReference type="GO" id="GO:0005634">
    <property type="term" value="C:nucleus"/>
    <property type="evidence" value="ECO:0007669"/>
    <property type="project" value="UniProtKB-SubCell"/>
</dbReference>
<keyword evidence="4" id="KW-1185">Reference proteome</keyword>
<evidence type="ECO:0000256" key="2">
    <source>
        <dbReference type="RuleBase" id="RU367083"/>
    </source>
</evidence>
<dbReference type="EMBL" id="JTDY01004241">
    <property type="protein sequence ID" value="KOB68400.1"/>
    <property type="molecule type" value="Genomic_DNA"/>
</dbReference>
<keyword evidence="2" id="KW-0943">RNA-mediated gene silencing</keyword>
<keyword evidence="2" id="KW-0963">Cytoplasm</keyword>
<accession>A0A0L7KZ21</accession>
<organism evidence="3 4">
    <name type="scientific">Operophtera brumata</name>
    <name type="common">Winter moth</name>
    <name type="synonym">Phalaena brumata</name>
    <dbReference type="NCBI Taxonomy" id="104452"/>
    <lineage>
        <taxon>Eukaryota</taxon>
        <taxon>Metazoa</taxon>
        <taxon>Ecdysozoa</taxon>
        <taxon>Arthropoda</taxon>
        <taxon>Hexapoda</taxon>
        <taxon>Insecta</taxon>
        <taxon>Pterygota</taxon>
        <taxon>Neoptera</taxon>
        <taxon>Endopterygota</taxon>
        <taxon>Lepidoptera</taxon>
        <taxon>Glossata</taxon>
        <taxon>Ditrysia</taxon>
        <taxon>Geometroidea</taxon>
        <taxon>Geometridae</taxon>
        <taxon>Larentiinae</taxon>
        <taxon>Operophtera</taxon>
    </lineage>
</organism>
<comment type="caution">
    <text evidence="3">The sequence shown here is derived from an EMBL/GenBank/DDBJ whole genome shotgun (WGS) entry which is preliminary data.</text>
</comment>
<dbReference type="GO" id="GO:0030014">
    <property type="term" value="C:CCR4-NOT complex"/>
    <property type="evidence" value="ECO:0007669"/>
    <property type="project" value="UniProtKB-UniRule"/>
</dbReference>
<dbReference type="SUPFAM" id="SSF48452">
    <property type="entry name" value="TPR-like"/>
    <property type="match status" value="1"/>
</dbReference>
<dbReference type="Gene3D" id="1.25.40.10">
    <property type="entry name" value="Tetratricopeptide repeat domain"/>
    <property type="match status" value="1"/>
</dbReference>
<reference evidence="3 4" key="1">
    <citation type="journal article" date="2015" name="Genome Biol. Evol.">
        <title>The genome of winter moth (Operophtera brumata) provides a genomic perspective on sexual dimorphism and phenology.</title>
        <authorList>
            <person name="Derks M.F."/>
            <person name="Smit S."/>
            <person name="Salis L."/>
            <person name="Schijlen E."/>
            <person name="Bossers A."/>
            <person name="Mateman C."/>
            <person name="Pijl A.S."/>
            <person name="de Ridder D."/>
            <person name="Groenen M.A."/>
            <person name="Visser M.E."/>
            <person name="Megens H.J."/>
        </authorList>
    </citation>
    <scope>NUCLEOTIDE SEQUENCE [LARGE SCALE GENOMIC DNA]</scope>
    <source>
        <strain evidence="3">WM2013NL</strain>
        <tissue evidence="3">Head and thorax</tissue>
    </source>
</reference>
<name>A0A0L7KZ21_OPEBR</name>
<keyword evidence="2" id="KW-0805">Transcription regulation</keyword>
<comment type="similarity">
    <text evidence="1 2">Belongs to the CNOT10 family.</text>
</comment>
<proteinExistence type="inferred from homology"/>